<dbReference type="InterPro" id="IPR036259">
    <property type="entry name" value="MFS_trans_sf"/>
</dbReference>
<dbReference type="Gene3D" id="1.20.1250.20">
    <property type="entry name" value="MFS general substrate transporter like domains"/>
    <property type="match status" value="1"/>
</dbReference>
<feature type="transmembrane region" description="Helical" evidence="7">
    <location>
        <begin position="101"/>
        <end position="121"/>
    </location>
</feature>
<feature type="transmembrane region" description="Helical" evidence="7">
    <location>
        <begin position="174"/>
        <end position="199"/>
    </location>
</feature>
<evidence type="ECO:0000256" key="5">
    <source>
        <dbReference type="ARBA" id="ARBA00022989"/>
    </source>
</evidence>
<keyword evidence="3" id="KW-1003">Cell membrane</keyword>
<evidence type="ECO:0000256" key="3">
    <source>
        <dbReference type="ARBA" id="ARBA00022475"/>
    </source>
</evidence>
<protein>
    <submittedName>
        <fullName evidence="8">MFS transporter</fullName>
    </submittedName>
</protein>
<feature type="transmembrane region" description="Helical" evidence="7">
    <location>
        <begin position="234"/>
        <end position="251"/>
    </location>
</feature>
<feature type="transmembrane region" description="Helical" evidence="7">
    <location>
        <begin position="271"/>
        <end position="289"/>
    </location>
</feature>
<evidence type="ECO:0000256" key="2">
    <source>
        <dbReference type="ARBA" id="ARBA00022448"/>
    </source>
</evidence>
<dbReference type="InterPro" id="IPR010290">
    <property type="entry name" value="TM_effector"/>
</dbReference>
<dbReference type="Proteomes" id="UP001523392">
    <property type="component" value="Unassembled WGS sequence"/>
</dbReference>
<name>A0ABT1D277_9PROT</name>
<feature type="transmembrane region" description="Helical" evidence="7">
    <location>
        <begin position="56"/>
        <end position="80"/>
    </location>
</feature>
<keyword evidence="4 7" id="KW-0812">Transmembrane</keyword>
<reference evidence="8 9" key="1">
    <citation type="submission" date="2021-12" db="EMBL/GenBank/DDBJ databases">
        <title>Siccirubricoccus leaddurans sp. nov., a high concentration Zn2+ tolerance bacterium.</title>
        <authorList>
            <person name="Cao Y."/>
        </authorList>
    </citation>
    <scope>NUCLEOTIDE SEQUENCE [LARGE SCALE GENOMIC DNA]</scope>
    <source>
        <strain evidence="8 9">KC 17139</strain>
    </source>
</reference>
<keyword evidence="9" id="KW-1185">Reference proteome</keyword>
<evidence type="ECO:0000256" key="4">
    <source>
        <dbReference type="ARBA" id="ARBA00022692"/>
    </source>
</evidence>
<sequence length="419" mass="43099">MKPGSSGAGSRFGSLGRALAQRDAQLFFAASVVSWTGLWVHRIAVAWLAWELTASAFWVGMVAFSDLAPAVVFSPIAGAIADRVDRVKLTMASQAVIAVEAATVATTLATGHLSIGLLLLLEMTSGTAASFAQPARQSLMPALVPRAELPAAVACNSLCFSVARLIGPAIAGPLIAWGGVVPAVALNACAYAFACLSMLGLRVDAAERRGHAPEGSMLAEVMAGFRYVGRHPGIRPLLIFAATASVLMRGVQEILPPYVERLFHRGPDGLAMLTAAIGLGALFAGLWVANRGRLTGATALSVGAVAVQAVATVGFVATGYFPFALLCAAVLGAAASVHGISTQTLMQSAADHSMRGRVLSLWGMVTRACPASGALALGTAGEVFGLRMPTIIAMLLALGVAAWAAGRLPVMVRELEVPH</sequence>
<feature type="transmembrane region" description="Helical" evidence="7">
    <location>
        <begin position="358"/>
        <end position="378"/>
    </location>
</feature>
<keyword evidence="6 7" id="KW-0472">Membrane</keyword>
<dbReference type="SUPFAM" id="SSF103473">
    <property type="entry name" value="MFS general substrate transporter"/>
    <property type="match status" value="1"/>
</dbReference>
<keyword evidence="2" id="KW-0813">Transport</keyword>
<comment type="caution">
    <text evidence="8">The sequence shown here is derived from an EMBL/GenBank/DDBJ whole genome shotgun (WGS) entry which is preliminary data.</text>
</comment>
<comment type="subcellular location">
    <subcellularLocation>
        <location evidence="1">Cell membrane</location>
        <topology evidence="1">Multi-pass membrane protein</topology>
    </subcellularLocation>
</comment>
<organism evidence="8 9">
    <name type="scientific">Siccirubricoccus soli</name>
    <dbReference type="NCBI Taxonomy" id="2899147"/>
    <lineage>
        <taxon>Bacteria</taxon>
        <taxon>Pseudomonadati</taxon>
        <taxon>Pseudomonadota</taxon>
        <taxon>Alphaproteobacteria</taxon>
        <taxon>Acetobacterales</taxon>
        <taxon>Roseomonadaceae</taxon>
        <taxon>Siccirubricoccus</taxon>
    </lineage>
</organism>
<evidence type="ECO:0000256" key="7">
    <source>
        <dbReference type="SAM" id="Phobius"/>
    </source>
</evidence>
<dbReference type="Pfam" id="PF05977">
    <property type="entry name" value="MFS_3"/>
    <property type="match status" value="1"/>
</dbReference>
<dbReference type="EMBL" id="JAFIRR010000030">
    <property type="protein sequence ID" value="MCO6415712.1"/>
    <property type="molecule type" value="Genomic_DNA"/>
</dbReference>
<dbReference type="PANTHER" id="PTHR23513">
    <property type="entry name" value="INTEGRAL MEMBRANE EFFLUX PROTEIN-RELATED"/>
    <property type="match status" value="1"/>
</dbReference>
<evidence type="ECO:0000313" key="9">
    <source>
        <dbReference type="Proteomes" id="UP001523392"/>
    </source>
</evidence>
<feature type="transmembrane region" description="Helical" evidence="7">
    <location>
        <begin position="384"/>
        <end position="405"/>
    </location>
</feature>
<evidence type="ECO:0000256" key="1">
    <source>
        <dbReference type="ARBA" id="ARBA00004651"/>
    </source>
</evidence>
<accession>A0ABT1D277</accession>
<proteinExistence type="predicted"/>
<gene>
    <name evidence="8" type="ORF">JYK14_05905</name>
</gene>
<dbReference type="RefSeq" id="WP_252952308.1">
    <property type="nucleotide sequence ID" value="NZ_JAFIRR010000030.1"/>
</dbReference>
<dbReference type="PANTHER" id="PTHR23513:SF11">
    <property type="entry name" value="STAPHYLOFERRIN A TRANSPORTER"/>
    <property type="match status" value="1"/>
</dbReference>
<feature type="transmembrane region" description="Helical" evidence="7">
    <location>
        <begin position="323"/>
        <end position="346"/>
    </location>
</feature>
<evidence type="ECO:0000313" key="8">
    <source>
        <dbReference type="EMBL" id="MCO6415712.1"/>
    </source>
</evidence>
<feature type="transmembrane region" description="Helical" evidence="7">
    <location>
        <begin position="296"/>
        <end position="317"/>
    </location>
</feature>
<keyword evidence="5 7" id="KW-1133">Transmembrane helix</keyword>
<dbReference type="CDD" id="cd06173">
    <property type="entry name" value="MFS_MefA_like"/>
    <property type="match status" value="1"/>
</dbReference>
<feature type="transmembrane region" description="Helical" evidence="7">
    <location>
        <begin position="26"/>
        <end position="50"/>
    </location>
</feature>
<evidence type="ECO:0000256" key="6">
    <source>
        <dbReference type="ARBA" id="ARBA00023136"/>
    </source>
</evidence>